<protein>
    <submittedName>
        <fullName evidence="1">Glycosyl transferase</fullName>
    </submittedName>
</protein>
<comment type="caution">
    <text evidence="1">The sequence shown here is derived from an EMBL/GenBank/DDBJ whole genome shotgun (WGS) entry which is preliminary data.</text>
</comment>
<dbReference type="EMBL" id="JABFXE010000264">
    <property type="protein sequence ID" value="NUQ88049.1"/>
    <property type="molecule type" value="Genomic_DNA"/>
</dbReference>
<dbReference type="GO" id="GO:0016740">
    <property type="term" value="F:transferase activity"/>
    <property type="evidence" value="ECO:0007669"/>
    <property type="project" value="UniProtKB-KW"/>
</dbReference>
<dbReference type="AlphaFoldDB" id="A0A850C1W6"/>
<feature type="non-terminal residue" evidence="1">
    <location>
        <position position="1"/>
    </location>
</feature>
<organism evidence="1 2">
    <name type="scientific">Glycomyces artemisiae</name>
    <dbReference type="NCBI Taxonomy" id="1076443"/>
    <lineage>
        <taxon>Bacteria</taxon>
        <taxon>Bacillati</taxon>
        <taxon>Actinomycetota</taxon>
        <taxon>Actinomycetes</taxon>
        <taxon>Glycomycetales</taxon>
        <taxon>Glycomycetaceae</taxon>
        <taxon>Glycomyces</taxon>
    </lineage>
</organism>
<gene>
    <name evidence="1" type="ORF">HOQ43_06255</name>
</gene>
<dbReference type="Proteomes" id="UP000574690">
    <property type="component" value="Unassembled WGS sequence"/>
</dbReference>
<reference evidence="1 2" key="1">
    <citation type="submission" date="2020-05" db="EMBL/GenBank/DDBJ databases">
        <title>DNA-SIP metagenomic assembled genomes.</title>
        <authorList>
            <person name="Yu J."/>
        </authorList>
    </citation>
    <scope>NUCLEOTIDE SEQUENCE [LARGE SCALE GENOMIC DNA]</scope>
    <source>
        <strain evidence="1">Bin5.27</strain>
    </source>
</reference>
<evidence type="ECO:0000313" key="2">
    <source>
        <dbReference type="Proteomes" id="UP000574690"/>
    </source>
</evidence>
<proteinExistence type="predicted"/>
<keyword evidence="1" id="KW-0808">Transferase</keyword>
<sequence>ATGKPIVSVHEKGCAAEELLQDYPLWFEPESLDPADVAAAMADAGDAARKADPDTAARARAYARSFTREAALAPFEQWARELVARKAR</sequence>
<evidence type="ECO:0000313" key="1">
    <source>
        <dbReference type="EMBL" id="NUQ88049.1"/>
    </source>
</evidence>
<name>A0A850C1W6_9ACTN</name>
<accession>A0A850C1W6</accession>